<name>A0A0A9KJ86_ARUDO</name>
<reference evidence="1" key="2">
    <citation type="journal article" date="2015" name="Data Brief">
        <title>Shoot transcriptome of the giant reed, Arundo donax.</title>
        <authorList>
            <person name="Barrero R.A."/>
            <person name="Guerrero F.D."/>
            <person name="Moolhuijzen P."/>
            <person name="Goolsby J.A."/>
            <person name="Tidwell J."/>
            <person name="Bellgard S.E."/>
            <person name="Bellgard M.I."/>
        </authorList>
    </citation>
    <scope>NUCLEOTIDE SEQUENCE</scope>
    <source>
        <tissue evidence="1">Shoot tissue taken approximately 20 cm above the soil surface</tissue>
    </source>
</reference>
<organism evidence="1">
    <name type="scientific">Arundo donax</name>
    <name type="common">Giant reed</name>
    <name type="synonym">Donax arundinaceus</name>
    <dbReference type="NCBI Taxonomy" id="35708"/>
    <lineage>
        <taxon>Eukaryota</taxon>
        <taxon>Viridiplantae</taxon>
        <taxon>Streptophyta</taxon>
        <taxon>Embryophyta</taxon>
        <taxon>Tracheophyta</taxon>
        <taxon>Spermatophyta</taxon>
        <taxon>Magnoliopsida</taxon>
        <taxon>Liliopsida</taxon>
        <taxon>Poales</taxon>
        <taxon>Poaceae</taxon>
        <taxon>PACMAD clade</taxon>
        <taxon>Arundinoideae</taxon>
        <taxon>Arundineae</taxon>
        <taxon>Arundo</taxon>
    </lineage>
</organism>
<evidence type="ECO:0000313" key="1">
    <source>
        <dbReference type="EMBL" id="JAD69081.1"/>
    </source>
</evidence>
<protein>
    <submittedName>
        <fullName evidence="1">Uncharacterized protein</fullName>
    </submittedName>
</protein>
<dbReference type="AlphaFoldDB" id="A0A0A9KJ86"/>
<accession>A0A0A9KJ86</accession>
<proteinExistence type="predicted"/>
<sequence>MVGYEGISALVSWSSMLNKLDDLFHHVCDSRPWSGRQGSADCLK</sequence>
<dbReference type="EMBL" id="GBRH01228814">
    <property type="protein sequence ID" value="JAD69081.1"/>
    <property type="molecule type" value="Transcribed_RNA"/>
</dbReference>
<reference evidence="1" key="1">
    <citation type="submission" date="2014-09" db="EMBL/GenBank/DDBJ databases">
        <authorList>
            <person name="Magalhaes I.L.F."/>
            <person name="Oliveira U."/>
            <person name="Santos F.R."/>
            <person name="Vidigal T.H.D.A."/>
            <person name="Brescovit A.D."/>
            <person name="Santos A.J."/>
        </authorList>
    </citation>
    <scope>NUCLEOTIDE SEQUENCE</scope>
    <source>
        <tissue evidence="1">Shoot tissue taken approximately 20 cm above the soil surface</tissue>
    </source>
</reference>